<reference evidence="7 8" key="1">
    <citation type="submission" date="2013-07" db="EMBL/GenBank/DDBJ databases">
        <title>The Genome Sequence of Cryptococcus heveanensis BCC8398.</title>
        <authorList>
            <consortium name="The Broad Institute Genome Sequencing Platform"/>
            <person name="Cuomo C."/>
            <person name="Litvintseva A."/>
            <person name="Chen Y."/>
            <person name="Heitman J."/>
            <person name="Sun S."/>
            <person name="Springer D."/>
            <person name="Dromer F."/>
            <person name="Young S.K."/>
            <person name="Zeng Q."/>
            <person name="Gargeya S."/>
            <person name="Fitzgerald M."/>
            <person name="Abouelleil A."/>
            <person name="Alvarado L."/>
            <person name="Berlin A.M."/>
            <person name="Chapman S.B."/>
            <person name="Dewar J."/>
            <person name="Goldberg J."/>
            <person name="Griggs A."/>
            <person name="Gujja S."/>
            <person name="Hansen M."/>
            <person name="Howarth C."/>
            <person name="Imamovic A."/>
            <person name="Larimer J."/>
            <person name="McCowan C."/>
            <person name="Murphy C."/>
            <person name="Pearson M."/>
            <person name="Priest M."/>
            <person name="Roberts A."/>
            <person name="Saif S."/>
            <person name="Shea T."/>
            <person name="Sykes S."/>
            <person name="Wortman J."/>
            <person name="Nusbaum C."/>
            <person name="Birren B."/>
        </authorList>
    </citation>
    <scope>NUCLEOTIDE SEQUENCE [LARGE SCALE GENOMIC DNA]</scope>
    <source>
        <strain evidence="7 8">BCC8398</strain>
    </source>
</reference>
<keyword evidence="3 6" id="KW-1133">Transmembrane helix</keyword>
<feature type="transmembrane region" description="Helical" evidence="6">
    <location>
        <begin position="147"/>
        <end position="166"/>
    </location>
</feature>
<feature type="region of interest" description="Disordered" evidence="5">
    <location>
        <begin position="1"/>
        <end position="20"/>
    </location>
</feature>
<keyword evidence="4 6" id="KW-0472">Membrane</keyword>
<dbReference type="Pfam" id="PF07690">
    <property type="entry name" value="MFS_1"/>
    <property type="match status" value="1"/>
</dbReference>
<dbReference type="PANTHER" id="PTHR23294">
    <property type="entry name" value="ET TRANSLATION PRODUCT-RELATED"/>
    <property type="match status" value="1"/>
</dbReference>
<feature type="transmembrane region" description="Helical" evidence="6">
    <location>
        <begin position="276"/>
        <end position="298"/>
    </location>
</feature>
<reference evidence="8" key="2">
    <citation type="submission" date="2013-12" db="EMBL/GenBank/DDBJ databases">
        <title>Evolution of pathogenesis and genome organization in the Tremellales.</title>
        <authorList>
            <person name="Cuomo C."/>
            <person name="Litvintseva A."/>
            <person name="Heitman J."/>
            <person name="Chen Y."/>
            <person name="Sun S."/>
            <person name="Springer D."/>
            <person name="Dromer F."/>
            <person name="Young S."/>
            <person name="Zeng Q."/>
            <person name="Chapman S."/>
            <person name="Gujja S."/>
            <person name="Saif S."/>
            <person name="Birren B."/>
        </authorList>
    </citation>
    <scope>NUCLEOTIDE SEQUENCE [LARGE SCALE GENOMIC DNA]</scope>
    <source>
        <strain evidence="8">BCC8398</strain>
    </source>
</reference>
<name>A0A1B9GP18_9TREE</name>
<evidence type="ECO:0008006" key="9">
    <source>
        <dbReference type="Google" id="ProtNLM"/>
    </source>
</evidence>
<evidence type="ECO:0000313" key="8">
    <source>
        <dbReference type="Proteomes" id="UP000092666"/>
    </source>
</evidence>
<dbReference type="InterPro" id="IPR036259">
    <property type="entry name" value="MFS_trans_sf"/>
</dbReference>
<protein>
    <recommendedName>
        <fullName evidence="9">Major facilitator superfamily (MFS) profile domain-containing protein</fullName>
    </recommendedName>
</protein>
<evidence type="ECO:0000256" key="3">
    <source>
        <dbReference type="ARBA" id="ARBA00022989"/>
    </source>
</evidence>
<dbReference type="PANTHER" id="PTHR23294:SF19">
    <property type="entry name" value="DUF895 DOMAIN MEMBRANE PROTEIN-RELATED"/>
    <property type="match status" value="1"/>
</dbReference>
<feature type="transmembrane region" description="Helical" evidence="6">
    <location>
        <begin position="310"/>
        <end position="327"/>
    </location>
</feature>
<dbReference type="GO" id="GO:0016020">
    <property type="term" value="C:membrane"/>
    <property type="evidence" value="ECO:0007669"/>
    <property type="project" value="UniProtKB-SubCell"/>
</dbReference>
<evidence type="ECO:0000313" key="7">
    <source>
        <dbReference type="EMBL" id="OCF32820.1"/>
    </source>
</evidence>
<feature type="transmembrane region" description="Helical" evidence="6">
    <location>
        <begin position="384"/>
        <end position="406"/>
    </location>
</feature>
<evidence type="ECO:0000256" key="6">
    <source>
        <dbReference type="SAM" id="Phobius"/>
    </source>
</evidence>
<accession>A0A1B9GP18</accession>
<evidence type="ECO:0000256" key="5">
    <source>
        <dbReference type="SAM" id="MobiDB-lite"/>
    </source>
</evidence>
<feature type="transmembrane region" description="Helical" evidence="6">
    <location>
        <begin position="113"/>
        <end position="140"/>
    </location>
</feature>
<keyword evidence="2 6" id="KW-0812">Transmembrane</keyword>
<evidence type="ECO:0000256" key="1">
    <source>
        <dbReference type="ARBA" id="ARBA00004141"/>
    </source>
</evidence>
<keyword evidence="8" id="KW-1185">Reference proteome</keyword>
<comment type="subcellular location">
    <subcellularLocation>
        <location evidence="1">Membrane</location>
        <topology evidence="1">Multi-pass membrane protein</topology>
    </subcellularLocation>
</comment>
<proteinExistence type="predicted"/>
<dbReference type="Proteomes" id="UP000092666">
    <property type="component" value="Unassembled WGS sequence"/>
</dbReference>
<dbReference type="AlphaFoldDB" id="A0A1B9GP18"/>
<feature type="transmembrane region" description="Helical" evidence="6">
    <location>
        <begin position="220"/>
        <end position="238"/>
    </location>
</feature>
<dbReference type="InterPro" id="IPR011701">
    <property type="entry name" value="MFS"/>
</dbReference>
<evidence type="ECO:0000256" key="2">
    <source>
        <dbReference type="ARBA" id="ARBA00022692"/>
    </source>
</evidence>
<dbReference type="InterPro" id="IPR051617">
    <property type="entry name" value="UNC-93-like_regulator"/>
</dbReference>
<organism evidence="7 8">
    <name type="scientific">Kwoniella heveanensis BCC8398</name>
    <dbReference type="NCBI Taxonomy" id="1296120"/>
    <lineage>
        <taxon>Eukaryota</taxon>
        <taxon>Fungi</taxon>
        <taxon>Dikarya</taxon>
        <taxon>Basidiomycota</taxon>
        <taxon>Agaricomycotina</taxon>
        <taxon>Tremellomycetes</taxon>
        <taxon>Tremellales</taxon>
        <taxon>Cryptococcaceae</taxon>
        <taxon>Kwoniella</taxon>
    </lineage>
</organism>
<dbReference type="Gene3D" id="1.20.1250.20">
    <property type="entry name" value="MFS general substrate transporter like domains"/>
    <property type="match status" value="2"/>
</dbReference>
<gene>
    <name evidence="7" type="ORF">I316_05456</name>
</gene>
<dbReference type="GO" id="GO:0022857">
    <property type="term" value="F:transmembrane transporter activity"/>
    <property type="evidence" value="ECO:0007669"/>
    <property type="project" value="InterPro"/>
</dbReference>
<feature type="transmembrane region" description="Helical" evidence="6">
    <location>
        <begin position="186"/>
        <end position="208"/>
    </location>
</feature>
<dbReference type="SUPFAM" id="SSF103473">
    <property type="entry name" value="MFS general substrate transporter"/>
    <property type="match status" value="1"/>
</dbReference>
<feature type="transmembrane region" description="Helical" evidence="6">
    <location>
        <begin position="339"/>
        <end position="363"/>
    </location>
</feature>
<dbReference type="OrthoDB" id="196103at2759"/>
<sequence>MSSQPAGTDPATKRHDDMDEPENVVTIAEHDGQHEVADAVRAIEIPSNKWLRRYRSVIFQMVMLGILSFSGPSMSDAISGLGGGGQATPHTANQASAVQYALSSVFAMFGGPIIGAIGIVGGCIVGALGFPLSGTGFYVLSKYNVQWYLIFAKALYGITAAFLYVAESSAMISYPEENRRGLYLSLWVGARNLGSVISGAISLGLNVATSGAGAVSTNTYLVFIALECLGVPAALLLTRSSKVIRNDGYGVPLLPKKSWKKEMQLLWEHHKQRRTLLLIPVYIFTFFGDGVWFTYLAVHFSVRTRALSSLIAPVSSIVLQPIFGYILDQRRWGPRAKGMAAYGVYMGASLVMAVWGFAMIAWFKRQDPDLRLDFHNDSARWFAAYAPFWMYFVFSYMGQIYVYWILGQFASDVTSNARTGGVYRSWETVGQAVSYGMDSHVKNEYIPIGVLLALTVACAPGLWTVVKDLPEQSKEIVVADENGMTMDAVDDKVTRA</sequence>
<evidence type="ECO:0000256" key="4">
    <source>
        <dbReference type="ARBA" id="ARBA00023136"/>
    </source>
</evidence>
<feature type="transmembrane region" description="Helical" evidence="6">
    <location>
        <begin position="445"/>
        <end position="466"/>
    </location>
</feature>
<dbReference type="EMBL" id="KV700128">
    <property type="protein sequence ID" value="OCF32820.1"/>
    <property type="molecule type" value="Genomic_DNA"/>
</dbReference>